<dbReference type="Proteomes" id="UP000008743">
    <property type="component" value="Unassembled WGS sequence"/>
</dbReference>
<dbReference type="GO" id="GO:0005737">
    <property type="term" value="C:cytoplasm"/>
    <property type="evidence" value="ECO:0007669"/>
    <property type="project" value="TreeGrafter"/>
</dbReference>
<gene>
    <name evidence="9" type="ORF">CAOG_002508</name>
</gene>
<evidence type="ECO:0000256" key="6">
    <source>
        <dbReference type="ARBA" id="ARBA00047806"/>
    </source>
</evidence>
<dbReference type="Gene3D" id="3.30.1060.10">
    <property type="entry name" value="Peptide methionine sulphoxide reductase MsrA"/>
    <property type="match status" value="1"/>
</dbReference>
<keyword evidence="3" id="KW-0560">Oxidoreductase</keyword>
<organism evidence="9 10">
    <name type="scientific">Capsaspora owczarzaki (strain ATCC 30864)</name>
    <dbReference type="NCBI Taxonomy" id="595528"/>
    <lineage>
        <taxon>Eukaryota</taxon>
        <taxon>Filasterea</taxon>
        <taxon>Capsaspora</taxon>
    </lineage>
</organism>
<feature type="domain" description="Peptide methionine sulphoxide reductase MsrA" evidence="8">
    <location>
        <begin position="10"/>
        <end position="160"/>
    </location>
</feature>
<dbReference type="SUPFAM" id="SSF55068">
    <property type="entry name" value="Peptide methionine sulfoxide reductase"/>
    <property type="match status" value="1"/>
</dbReference>
<evidence type="ECO:0000313" key="9">
    <source>
        <dbReference type="EMBL" id="KJE91364.1"/>
    </source>
</evidence>
<dbReference type="Pfam" id="PF01625">
    <property type="entry name" value="PMSR"/>
    <property type="match status" value="1"/>
</dbReference>
<name>A0A0D2X1T4_CAPO3</name>
<sequence>MSAIPPTAQTAYVAAGCFWGVQQLFAETPGVVDTAVGYMNGKTQNPTYKQVCYNETGHAEAVKIVFDPARVSYDALLKVFWDHHDPTTLNRQGPDHGTQYRSAIFYVDNAQKDAALASREAEQKQWSKPISTEVTAADVFYPAEDYHQHYFAKNGGGACHRVVRKS</sequence>
<comment type="catalytic activity">
    <reaction evidence="7">
        <text>[thioredoxin]-disulfide + L-methionine + H2O = L-methionine (S)-S-oxide + [thioredoxin]-dithiol</text>
        <dbReference type="Rhea" id="RHEA:19993"/>
        <dbReference type="Rhea" id="RHEA-COMP:10698"/>
        <dbReference type="Rhea" id="RHEA-COMP:10700"/>
        <dbReference type="ChEBI" id="CHEBI:15377"/>
        <dbReference type="ChEBI" id="CHEBI:29950"/>
        <dbReference type="ChEBI" id="CHEBI:50058"/>
        <dbReference type="ChEBI" id="CHEBI:57844"/>
        <dbReference type="ChEBI" id="CHEBI:58772"/>
        <dbReference type="EC" id="1.8.4.11"/>
    </reaction>
</comment>
<evidence type="ECO:0000256" key="5">
    <source>
        <dbReference type="ARBA" id="ARBA00030643"/>
    </source>
</evidence>
<proteinExistence type="inferred from homology"/>
<dbReference type="InParanoid" id="A0A0D2X1T4"/>
<dbReference type="EC" id="1.8.4.11" evidence="2"/>
<dbReference type="GO" id="GO:0008113">
    <property type="term" value="F:peptide-methionine (S)-S-oxide reductase activity"/>
    <property type="evidence" value="ECO:0007669"/>
    <property type="project" value="UniProtKB-EC"/>
</dbReference>
<accession>A0A0D2X1T4</accession>
<evidence type="ECO:0000256" key="3">
    <source>
        <dbReference type="ARBA" id="ARBA00023002"/>
    </source>
</evidence>
<dbReference type="AlphaFoldDB" id="A0A0D2X1T4"/>
<evidence type="ECO:0000256" key="7">
    <source>
        <dbReference type="ARBA" id="ARBA00048782"/>
    </source>
</evidence>
<dbReference type="STRING" id="595528.A0A0D2X1T4"/>
<comment type="similarity">
    <text evidence="1">Belongs to the MsrA Met sulfoxide reductase family.</text>
</comment>
<dbReference type="EMBL" id="KE346362">
    <property type="protein sequence ID" value="KJE91364.1"/>
    <property type="molecule type" value="Genomic_DNA"/>
</dbReference>
<dbReference type="GO" id="GO:0034599">
    <property type="term" value="P:cellular response to oxidative stress"/>
    <property type="evidence" value="ECO:0007669"/>
    <property type="project" value="TreeGrafter"/>
</dbReference>
<dbReference type="PhylomeDB" id="A0A0D2X1T4"/>
<dbReference type="InterPro" id="IPR002569">
    <property type="entry name" value="Met_Sox_Rdtase_MsrA_dom"/>
</dbReference>
<evidence type="ECO:0000256" key="2">
    <source>
        <dbReference type="ARBA" id="ARBA00012502"/>
    </source>
</evidence>
<dbReference type="FunCoup" id="A0A0D2X1T4">
    <property type="interactions" value="329"/>
</dbReference>
<dbReference type="HAMAP" id="MF_01401">
    <property type="entry name" value="MsrA"/>
    <property type="match status" value="1"/>
</dbReference>
<dbReference type="PANTHER" id="PTHR42799:SF2">
    <property type="entry name" value="MITOCHONDRIAL PEPTIDE METHIONINE SULFOXIDE REDUCTASE"/>
    <property type="match status" value="1"/>
</dbReference>
<protein>
    <recommendedName>
        <fullName evidence="2">peptide-methionine (S)-S-oxide reductase</fullName>
        <ecNumber evidence="2">1.8.4.11</ecNumber>
    </recommendedName>
    <alternativeName>
        <fullName evidence="5">Peptide-methionine (S)-S-oxide reductase</fullName>
    </alternativeName>
    <alternativeName>
        <fullName evidence="4">Protein-methionine-S-oxide reductase</fullName>
    </alternativeName>
</protein>
<dbReference type="PANTHER" id="PTHR42799">
    <property type="entry name" value="MITOCHONDRIAL PEPTIDE METHIONINE SULFOXIDE REDUCTASE"/>
    <property type="match status" value="1"/>
</dbReference>
<dbReference type="NCBIfam" id="TIGR00401">
    <property type="entry name" value="msrA"/>
    <property type="match status" value="1"/>
</dbReference>
<dbReference type="OMA" id="RYRCGRD"/>
<evidence type="ECO:0000313" key="10">
    <source>
        <dbReference type="Proteomes" id="UP000008743"/>
    </source>
</evidence>
<dbReference type="eggNOG" id="KOG1635">
    <property type="taxonomic scope" value="Eukaryota"/>
</dbReference>
<dbReference type="InterPro" id="IPR036509">
    <property type="entry name" value="Met_Sox_Rdtase_MsrA_sf"/>
</dbReference>
<dbReference type="OrthoDB" id="77405at2759"/>
<evidence type="ECO:0000256" key="1">
    <source>
        <dbReference type="ARBA" id="ARBA00005591"/>
    </source>
</evidence>
<evidence type="ECO:0000259" key="8">
    <source>
        <dbReference type="Pfam" id="PF01625"/>
    </source>
</evidence>
<evidence type="ECO:0000256" key="4">
    <source>
        <dbReference type="ARBA" id="ARBA00030273"/>
    </source>
</evidence>
<dbReference type="InterPro" id="IPR050162">
    <property type="entry name" value="MsrA_MetSO_reductase"/>
</dbReference>
<reference evidence="10" key="1">
    <citation type="submission" date="2011-02" db="EMBL/GenBank/DDBJ databases">
        <title>The Genome Sequence of Capsaspora owczarzaki ATCC 30864.</title>
        <authorList>
            <person name="Russ C."/>
            <person name="Cuomo C."/>
            <person name="Burger G."/>
            <person name="Gray M.W."/>
            <person name="Holland P.W.H."/>
            <person name="King N."/>
            <person name="Lang F.B.F."/>
            <person name="Roger A.J."/>
            <person name="Ruiz-Trillo I."/>
            <person name="Young S.K."/>
            <person name="Zeng Q."/>
            <person name="Gargeya S."/>
            <person name="Alvarado L."/>
            <person name="Berlin A."/>
            <person name="Chapman S.B."/>
            <person name="Chen Z."/>
            <person name="Freedman E."/>
            <person name="Gellesch M."/>
            <person name="Goldberg J."/>
            <person name="Griggs A."/>
            <person name="Gujja S."/>
            <person name="Heilman E."/>
            <person name="Heiman D."/>
            <person name="Howarth C."/>
            <person name="Mehta T."/>
            <person name="Neiman D."/>
            <person name="Pearson M."/>
            <person name="Roberts A."/>
            <person name="Saif S."/>
            <person name="Shea T."/>
            <person name="Shenoy N."/>
            <person name="Sisk P."/>
            <person name="Stolte C."/>
            <person name="Sykes S."/>
            <person name="White J."/>
            <person name="Yandava C."/>
            <person name="Haas B."/>
            <person name="Nusbaum C."/>
            <person name="Birren B."/>
        </authorList>
    </citation>
    <scope>NUCLEOTIDE SEQUENCE</scope>
    <source>
        <strain evidence="10">ATCC 30864</strain>
    </source>
</reference>
<comment type="catalytic activity">
    <reaction evidence="6">
        <text>L-methionyl-[protein] + [thioredoxin]-disulfide + H2O = L-methionyl-(S)-S-oxide-[protein] + [thioredoxin]-dithiol</text>
        <dbReference type="Rhea" id="RHEA:14217"/>
        <dbReference type="Rhea" id="RHEA-COMP:10698"/>
        <dbReference type="Rhea" id="RHEA-COMP:10700"/>
        <dbReference type="Rhea" id="RHEA-COMP:12313"/>
        <dbReference type="Rhea" id="RHEA-COMP:12315"/>
        <dbReference type="ChEBI" id="CHEBI:15377"/>
        <dbReference type="ChEBI" id="CHEBI:16044"/>
        <dbReference type="ChEBI" id="CHEBI:29950"/>
        <dbReference type="ChEBI" id="CHEBI:44120"/>
        <dbReference type="ChEBI" id="CHEBI:50058"/>
        <dbReference type="EC" id="1.8.4.11"/>
    </reaction>
</comment>
<keyword evidence="10" id="KW-1185">Reference proteome</keyword>